<comment type="caution">
    <text evidence="1">The sequence shown here is derived from an EMBL/GenBank/DDBJ whole genome shotgun (WGS) entry which is preliminary data.</text>
</comment>
<reference evidence="1" key="1">
    <citation type="journal article" date="2020" name="Ecol. Evol.">
        <title>Genome structure and content of the rice root-knot nematode (Meloidogyne graminicola).</title>
        <authorList>
            <person name="Phan N.T."/>
            <person name="Danchin E.G.J."/>
            <person name="Klopp C."/>
            <person name="Perfus-Barbeoch L."/>
            <person name="Kozlowski D.K."/>
            <person name="Koutsovoulos G.D."/>
            <person name="Lopez-Roques C."/>
            <person name="Bouchez O."/>
            <person name="Zahm M."/>
            <person name="Besnard G."/>
            <person name="Bellafiore S."/>
        </authorList>
    </citation>
    <scope>NUCLEOTIDE SEQUENCE</scope>
    <source>
        <strain evidence="1">VN-18</strain>
    </source>
</reference>
<accession>A0A8S9ZTW5</accession>
<sequence>MDDDNCQGSNNSLEDLVQQLKKSFSTNFDSNDTNNRINSCNNEQIDIISYLSSQIPNHNSEKCFDNLSKIALENLPESNSIDINKWRKKYKKPKSYKTNIMTTCGFEDLKQKKYLIKFRNSRLLVEFIQVTFYIITSLDVSLENSARNIFAKPAHGYSQINAVQARIQHTTSQHSILGEFLLIRSSENICRKFISVPSLDITSQRFYLFEGRGVNNDQAEVDCNLRIIEEMYDFDCVKEASLELYTRNRKELLDPTKKLSLKLSAWLEASIDTWICKMNEILTRETDRTGRQLNSRIILD</sequence>
<name>A0A8S9ZTW5_9BILA</name>
<dbReference type="EMBL" id="JABEBT010000022">
    <property type="protein sequence ID" value="KAF7637152.1"/>
    <property type="molecule type" value="Genomic_DNA"/>
</dbReference>
<dbReference type="OrthoDB" id="5899277at2759"/>
<protein>
    <submittedName>
        <fullName evidence="1">Uncharacterized protein</fullName>
    </submittedName>
</protein>
<proteinExistence type="predicted"/>
<gene>
    <name evidence="1" type="ORF">Mgra_00003322</name>
</gene>
<feature type="non-terminal residue" evidence="1">
    <location>
        <position position="300"/>
    </location>
</feature>
<dbReference type="Proteomes" id="UP000605970">
    <property type="component" value="Unassembled WGS sequence"/>
</dbReference>
<evidence type="ECO:0000313" key="1">
    <source>
        <dbReference type="EMBL" id="KAF7637152.1"/>
    </source>
</evidence>
<keyword evidence="2" id="KW-1185">Reference proteome</keyword>
<organism evidence="1 2">
    <name type="scientific">Meloidogyne graminicola</name>
    <dbReference type="NCBI Taxonomy" id="189291"/>
    <lineage>
        <taxon>Eukaryota</taxon>
        <taxon>Metazoa</taxon>
        <taxon>Ecdysozoa</taxon>
        <taxon>Nematoda</taxon>
        <taxon>Chromadorea</taxon>
        <taxon>Rhabditida</taxon>
        <taxon>Tylenchina</taxon>
        <taxon>Tylenchomorpha</taxon>
        <taxon>Tylenchoidea</taxon>
        <taxon>Meloidogynidae</taxon>
        <taxon>Meloidogyninae</taxon>
        <taxon>Meloidogyne</taxon>
    </lineage>
</organism>
<evidence type="ECO:0000313" key="2">
    <source>
        <dbReference type="Proteomes" id="UP000605970"/>
    </source>
</evidence>
<dbReference type="AlphaFoldDB" id="A0A8S9ZTW5"/>